<dbReference type="RefSeq" id="XP_501439.3">
    <property type="nucleotide sequence ID" value="XM_501439.3"/>
</dbReference>
<dbReference type="AlphaFoldDB" id="A0A1D8N9M1"/>
<dbReference type="PROSITE" id="PS51257">
    <property type="entry name" value="PROKAR_LIPOPROTEIN"/>
    <property type="match status" value="1"/>
</dbReference>
<dbReference type="VEuPathDB" id="FungiDB:YALI1_C05857g"/>
<keyword evidence="1" id="KW-1133">Transmembrane helix</keyword>
<feature type="transmembrane region" description="Helical" evidence="1">
    <location>
        <begin position="126"/>
        <end position="146"/>
    </location>
</feature>
<sequence length="250" mass="27837">MTGPRTTHNLHINPLSGQYVCLHHYMALCWGLACVGDSQICQSTQVHMLASLYERMSMCLSRPHSTFHNLNLALSAALSNQQCGHLSLHKQQRIYSLGVAFRAPPKKTAPFFSPSNTCTIPKMNKFATLAALVVVFFALFTQAAVIEKRLLGHKIDPKYPLKFDIFSNSNHCNGARIKSITIKTGAAEKCYKTERFNSVYVAPSNDCEIRVFKDHKCRGDPDYILETQGGNATCFSDTKNARSVMAVCQE</sequence>
<gene>
    <name evidence="2" type="ORF">YALI1_C05857g</name>
</gene>
<proteinExistence type="predicted"/>
<dbReference type="EMBL" id="CP017555">
    <property type="protein sequence ID" value="AOW02331.1"/>
    <property type="molecule type" value="Genomic_DNA"/>
</dbReference>
<dbReference type="VEuPathDB" id="FungiDB:YALI0_C04389g"/>
<dbReference type="KEGG" id="yli:2909644"/>
<accession>A0A1D8N9M1</accession>
<name>A0A1D8N9M1_YARLL</name>
<dbReference type="Proteomes" id="UP000182444">
    <property type="component" value="Chromosome 1C"/>
</dbReference>
<evidence type="ECO:0000313" key="3">
    <source>
        <dbReference type="Proteomes" id="UP000182444"/>
    </source>
</evidence>
<evidence type="ECO:0000313" key="2">
    <source>
        <dbReference type="EMBL" id="AOW02331.1"/>
    </source>
</evidence>
<keyword evidence="1" id="KW-0472">Membrane</keyword>
<organism evidence="2 3">
    <name type="scientific">Yarrowia lipolytica</name>
    <name type="common">Candida lipolytica</name>
    <dbReference type="NCBI Taxonomy" id="4952"/>
    <lineage>
        <taxon>Eukaryota</taxon>
        <taxon>Fungi</taxon>
        <taxon>Dikarya</taxon>
        <taxon>Ascomycota</taxon>
        <taxon>Saccharomycotina</taxon>
        <taxon>Dipodascomycetes</taxon>
        <taxon>Dipodascales</taxon>
        <taxon>Dipodascales incertae sedis</taxon>
        <taxon>Yarrowia</taxon>
    </lineage>
</organism>
<keyword evidence="1" id="KW-0812">Transmembrane</keyword>
<evidence type="ECO:0000256" key="1">
    <source>
        <dbReference type="SAM" id="Phobius"/>
    </source>
</evidence>
<protein>
    <submittedName>
        <fullName evidence="2">Uncharacterized protein</fullName>
    </submittedName>
</protein>
<reference evidence="2 3" key="1">
    <citation type="journal article" date="2016" name="PLoS ONE">
        <title>Sequence Assembly of Yarrowia lipolytica Strain W29/CLIB89 Shows Transposable Element Diversity.</title>
        <authorList>
            <person name="Magnan C."/>
            <person name="Yu J."/>
            <person name="Chang I."/>
            <person name="Jahn E."/>
            <person name="Kanomata Y."/>
            <person name="Wu J."/>
            <person name="Zeller M."/>
            <person name="Oakes M."/>
            <person name="Baldi P."/>
            <person name="Sandmeyer S."/>
        </authorList>
    </citation>
    <scope>NUCLEOTIDE SEQUENCE [LARGE SCALE GENOMIC DNA]</scope>
    <source>
        <strain evidence="3">CLIB89(W29)</strain>
    </source>
</reference>
<dbReference type="GeneID" id="2909644"/>